<dbReference type="InterPro" id="IPR027073">
    <property type="entry name" value="5_3_exoribonuclease"/>
</dbReference>
<dbReference type="Gene3D" id="2.170.260.40">
    <property type="match status" value="1"/>
</dbReference>
<dbReference type="NCBIfam" id="NF033635">
    <property type="entry name" value="SLATT_fungal"/>
    <property type="match status" value="1"/>
</dbReference>
<feature type="domain" description="Xrn1 helical" evidence="8">
    <location>
        <begin position="549"/>
        <end position="723"/>
    </location>
</feature>
<dbReference type="GO" id="GO:0006397">
    <property type="term" value="P:mRNA processing"/>
    <property type="evidence" value="ECO:0007669"/>
    <property type="project" value="UniProtKB-KW"/>
</dbReference>
<dbReference type="InterPro" id="IPR040992">
    <property type="entry name" value="XRN1_D1"/>
</dbReference>
<feature type="compositionally biased region" description="Basic and acidic residues" evidence="6">
    <location>
        <begin position="712"/>
        <end position="722"/>
    </location>
</feature>
<keyword evidence="4" id="KW-0378">Hydrolase</keyword>
<evidence type="ECO:0000256" key="2">
    <source>
        <dbReference type="ARBA" id="ARBA00022664"/>
    </source>
</evidence>
<feature type="domain" description="5'-3' exoribonuclease 1 SH3-like" evidence="9">
    <location>
        <begin position="1214"/>
        <end position="1280"/>
    </location>
</feature>
<accession>A0A8H5CKF5</accession>
<dbReference type="Proteomes" id="UP000541558">
    <property type="component" value="Unassembled WGS sequence"/>
</dbReference>
<keyword evidence="14" id="KW-1185">Reference proteome</keyword>
<dbReference type="FunFam" id="1.25.40.1050:FF:000002">
    <property type="entry name" value="5'-3' exoribonuclease"/>
    <property type="match status" value="1"/>
</dbReference>
<keyword evidence="5" id="KW-0269">Exonuclease</keyword>
<feature type="compositionally biased region" description="Low complexity" evidence="6">
    <location>
        <begin position="1380"/>
        <end position="1393"/>
    </location>
</feature>
<evidence type="ECO:0000259" key="12">
    <source>
        <dbReference type="Pfam" id="PF18334"/>
    </source>
</evidence>
<evidence type="ECO:0000256" key="4">
    <source>
        <dbReference type="ARBA" id="ARBA00022801"/>
    </source>
</evidence>
<dbReference type="InterPro" id="IPR041412">
    <property type="entry name" value="Xrn1_helical"/>
</dbReference>
<evidence type="ECO:0000259" key="9">
    <source>
        <dbReference type="Pfam" id="PF18129"/>
    </source>
</evidence>
<dbReference type="InterPro" id="IPR041106">
    <property type="entry name" value="XRN1_D2_D3"/>
</dbReference>
<feature type="compositionally biased region" description="Polar residues" evidence="6">
    <location>
        <begin position="1624"/>
        <end position="1647"/>
    </location>
</feature>
<feature type="domain" description="Xrn1 N-terminal" evidence="7">
    <location>
        <begin position="1"/>
        <end position="227"/>
    </location>
</feature>
<dbReference type="GO" id="GO:0005634">
    <property type="term" value="C:nucleus"/>
    <property type="evidence" value="ECO:0007669"/>
    <property type="project" value="TreeGrafter"/>
</dbReference>
<dbReference type="Pfam" id="PF18142">
    <property type="entry name" value="SLATT_fungal"/>
    <property type="match status" value="1"/>
</dbReference>
<dbReference type="OrthoDB" id="372487at2759"/>
<dbReference type="PANTHER" id="PTHR12341">
    <property type="entry name" value="5'-&gt;3' EXORIBONUCLEASE"/>
    <property type="match status" value="1"/>
</dbReference>
<feature type="region of interest" description="Disordered" evidence="6">
    <location>
        <begin position="1405"/>
        <end position="1452"/>
    </location>
</feature>
<comment type="similarity">
    <text evidence="1">Belongs to the 5'-3' exonuclease family. XRN2/RAT1 subfamily.</text>
</comment>
<evidence type="ECO:0000259" key="8">
    <source>
        <dbReference type="Pfam" id="PF17846"/>
    </source>
</evidence>
<evidence type="ECO:0000259" key="10">
    <source>
        <dbReference type="Pfam" id="PF18142"/>
    </source>
</evidence>
<evidence type="ECO:0000256" key="6">
    <source>
        <dbReference type="SAM" id="MobiDB-lite"/>
    </source>
</evidence>
<dbReference type="Gene3D" id="1.25.40.1050">
    <property type="match status" value="1"/>
</dbReference>
<comment type="caution">
    <text evidence="13">The sequence shown here is derived from an EMBL/GenBank/DDBJ whole genome shotgun (WGS) entry which is preliminary data.</text>
</comment>
<dbReference type="InterPro" id="IPR041385">
    <property type="entry name" value="SH3_12"/>
</dbReference>
<feature type="domain" description="Xrn1 helical" evidence="8">
    <location>
        <begin position="273"/>
        <end position="392"/>
    </location>
</feature>
<dbReference type="GO" id="GO:0016075">
    <property type="term" value="P:rRNA catabolic process"/>
    <property type="evidence" value="ECO:0007669"/>
    <property type="project" value="TreeGrafter"/>
</dbReference>
<feature type="compositionally biased region" description="Polar residues" evidence="6">
    <location>
        <begin position="1331"/>
        <end position="1340"/>
    </location>
</feature>
<evidence type="ECO:0000313" key="13">
    <source>
        <dbReference type="EMBL" id="KAF5342556.1"/>
    </source>
</evidence>
<dbReference type="InterPro" id="IPR041622">
    <property type="entry name" value="SLATT_fungi"/>
</dbReference>
<proteinExistence type="inferred from homology"/>
<organism evidence="13 14">
    <name type="scientific">Ephemerocybe angulata</name>
    <dbReference type="NCBI Taxonomy" id="980116"/>
    <lineage>
        <taxon>Eukaryota</taxon>
        <taxon>Fungi</taxon>
        <taxon>Dikarya</taxon>
        <taxon>Basidiomycota</taxon>
        <taxon>Agaricomycotina</taxon>
        <taxon>Agaricomycetes</taxon>
        <taxon>Agaricomycetidae</taxon>
        <taxon>Agaricales</taxon>
        <taxon>Agaricineae</taxon>
        <taxon>Psathyrellaceae</taxon>
        <taxon>Ephemerocybe</taxon>
    </lineage>
</organism>
<evidence type="ECO:0000256" key="1">
    <source>
        <dbReference type="ARBA" id="ARBA00006994"/>
    </source>
</evidence>
<evidence type="ECO:0000313" key="14">
    <source>
        <dbReference type="Proteomes" id="UP000541558"/>
    </source>
</evidence>
<feature type="compositionally biased region" description="Polar residues" evidence="6">
    <location>
        <begin position="1405"/>
        <end position="1417"/>
    </location>
</feature>
<dbReference type="Gene3D" id="3.40.50.12390">
    <property type="match status" value="2"/>
</dbReference>
<evidence type="ECO:0000259" key="7">
    <source>
        <dbReference type="Pfam" id="PF03159"/>
    </source>
</evidence>
<feature type="domain" description="5'-3' exoribonuclease 1 D1" evidence="11">
    <location>
        <begin position="775"/>
        <end position="966"/>
    </location>
</feature>
<sequence>MGIPKFFRYISERYPLTSQLIQENKIPEFDNLYLDFNGIIHNCSHPNDEDAHFRMTEEQIFTSIFAYVDHLFAKIKPKKLFFMAVDGVAPRAKMNQQRSRRFRTAKEAKEVREKAERKGEKLPEEKAFDSNCITPGTPFMVRLSEQLRYFINKKITEDSNWRGVEVVLSGHEVPGEGEHKIMEYIRLSRAQPDYNPNVRHCLYGLDADLIMLGLLSHDPHFCLLREEVKFGPQRGKKSTSLESINFYLLHLSMMREYLDLEFHDIAASLPFGYSLERIIDDFILLAVFVGNDFLPNLPDLHIHENGLEKLFDVYKKVLPGLEGYINEGGVINPKRLQVVLDEMAQWERDIFEKEYADMNWYKGKQAKHVKELEQGRKRGKFVLTKPQRAMFDKVEAFIFENRKPAKQAKARLAFKNDFPARERAFITKLAQDLHLTLGWDEYDEDDVNLLTLRFPRAAEAEEVAPGDEPPKQEGESAAEEENGKAGEDGEWEDVNDDEDEEDEESWAAIARILKKYAKAPVEDPDAEGTFDERHERSIKEKMDEWKRSYYRVRLHFHFLEGSGLTYLQEKLEISYDNPEELGKLVYRYVEGLQWVMHYYYSGVASWGWFYDYHYAPRISDLRGVDKMTFNFELGTPFRPFEQLMGVLPLASKDHIPQAYQDLMYDQNSPILDFYPLEFELDLNGKKQDWEAIVKIPFIDEKRLLKAMASREHRLTPGERERNSWGPSTKFSSNPTGETTVYPSSLPGFFPPIYRCTCLMEPFDLPTLDGLHLVPGLCDGVFLGAEALAGFPSLKTLPHTAMLGHHGVNVHGQESKNKSMVVSIQNPHEGEKTEAVAEKFIDSRVFIGWPFLQEGKVVAVSDSLFKYEKMSVVPGAKEKVIATPHAFQALGHWKGKAERIESVYSKRCGVLTGEVEVLLHVRPLKGLKREESGALVKDYEGLEKETEQAVQMTVSEVTSEDPRYLERDPPPIAEEFPEGSKVFFLGEHAYGVAAQVSGTAENSLSVILAFFPTERQEADRFKAVVDARKSSRYFPSYRAADMVGLSGRALGKITSSLMVITSDGVKTNLGLSLKFEAKALKVVDYSRKDGRTWEYSEKAIQLIREYKAAFPELFASLDRGGDAMAQAADIFAGDDPDGKVRDIKGWLKTKGVRDFEPVSLFCDHLSKETVTEIEKLEDELTKSKSNSQIKKAIVKGIPRRAVLKPTHAVYRLQNQQFALGDRVTMVQDSGGVPLSVKGVVIGLNAKSMDVIWDVPFISGGTLGDRCSQYRGSTVEFNTCLNLSHPQLVTSTNPNAPPPVRSQVPFKPKFGPHPPIQPAPGQEAASGFKPAPSNGQQSNNQVKIMMNPNRGRGGGLAGWQNGHGGRGGRGGPIVNGRGGGRPQPNAAAAGDAAPAHPVDPAILQASAPVSQAPSGSETSPIQQQNPQGQGGGAPRGFRGRGGQPPFRGGARGGFDPRVKANISYYYYSYSTSRLDHNHDHREPATLAAGNAFPSPFPPSSINLRPASWFVYFTANFQVRASISGTLRNPLHTGAFQLARLGVQPAVLWGQSNQERCSMQPTPQATFTSAHNQQEEAVTEDSGNRHPRQLGLGRPITRSPGQDVIEEDATPQSPPRRPAQLQPATRELTSSTQTRVSSTYGGLKDTSSSKEAGGYFDEKDRDGKDLSRRSTTLHHRVEAPLPILPRNGSDTVHDLRRATRTMDGYVVTGNPPSRQRSGIDWIVPVEEKAPLSLRPKTVEERLQPTIDIAKESRDRFARKARYTGYLLNGAIGLQVLLGSLTTGLSAVATTGRQMAVQTTILGGLTTVVAGYLARTRGSNEPELSTSRVKDLEKYIREATAYVLDFGHLYGPDHDAQIEYFRTEFEQLLGNGSGERKLASV</sequence>
<evidence type="ECO:0000256" key="5">
    <source>
        <dbReference type="ARBA" id="ARBA00022839"/>
    </source>
</evidence>
<dbReference type="Gene3D" id="2.30.30.750">
    <property type="match status" value="1"/>
</dbReference>
<feature type="compositionally biased region" description="Gly residues" evidence="6">
    <location>
        <begin position="1426"/>
        <end position="1440"/>
    </location>
</feature>
<dbReference type="InterPro" id="IPR047007">
    <property type="entry name" value="XRN1_D1_sf"/>
</dbReference>
<feature type="compositionally biased region" description="Gly residues" evidence="6">
    <location>
        <begin position="1349"/>
        <end position="1379"/>
    </location>
</feature>
<dbReference type="Gene3D" id="2.30.30.30">
    <property type="match status" value="1"/>
</dbReference>
<feature type="compositionally biased region" description="Polar residues" evidence="6">
    <location>
        <begin position="1552"/>
        <end position="1573"/>
    </location>
</feature>
<dbReference type="GO" id="GO:0004534">
    <property type="term" value="F:5'-3' RNA exonuclease activity"/>
    <property type="evidence" value="ECO:0007669"/>
    <property type="project" value="TreeGrafter"/>
</dbReference>
<name>A0A8H5CKF5_9AGAR</name>
<dbReference type="InterPro" id="IPR047008">
    <property type="entry name" value="XRN1_SH3_sf"/>
</dbReference>
<gene>
    <name evidence="13" type="ORF">D9611_002069</name>
</gene>
<dbReference type="Pfam" id="PF18334">
    <property type="entry name" value="XRN1_D2_D3"/>
    <property type="match status" value="1"/>
</dbReference>
<evidence type="ECO:0000259" key="11">
    <source>
        <dbReference type="Pfam" id="PF18332"/>
    </source>
</evidence>
<dbReference type="PANTHER" id="PTHR12341:SF7">
    <property type="entry name" value="5'-3' EXORIBONUCLEASE 1"/>
    <property type="match status" value="1"/>
</dbReference>
<evidence type="ECO:0000256" key="3">
    <source>
        <dbReference type="ARBA" id="ARBA00022722"/>
    </source>
</evidence>
<protein>
    <submittedName>
        <fullName evidence="13">Uncharacterized protein</fullName>
    </submittedName>
</protein>
<feature type="region of interest" description="Disordered" evidence="6">
    <location>
        <begin position="712"/>
        <end position="737"/>
    </location>
</feature>
<feature type="domain" description="Exoribonuclease Xrn1 D2/D3" evidence="12">
    <location>
        <begin position="970"/>
        <end position="1194"/>
    </location>
</feature>
<dbReference type="FunFam" id="3.40.50.12390:FF:000002">
    <property type="entry name" value="5'-3' exoribonuclease 1"/>
    <property type="match status" value="1"/>
</dbReference>
<feature type="compositionally biased region" description="Acidic residues" evidence="6">
    <location>
        <begin position="488"/>
        <end position="502"/>
    </location>
</feature>
<keyword evidence="2" id="KW-0507">mRNA processing</keyword>
<dbReference type="CDD" id="cd18673">
    <property type="entry name" value="PIN_XRN1-2-like"/>
    <property type="match status" value="1"/>
</dbReference>
<dbReference type="GO" id="GO:0003723">
    <property type="term" value="F:RNA binding"/>
    <property type="evidence" value="ECO:0007669"/>
    <property type="project" value="TreeGrafter"/>
</dbReference>
<feature type="compositionally biased region" description="Polar residues" evidence="6">
    <location>
        <begin position="724"/>
        <end position="737"/>
    </location>
</feature>
<dbReference type="Pfam" id="PF18129">
    <property type="entry name" value="SH3_12"/>
    <property type="match status" value="1"/>
</dbReference>
<feature type="region of interest" description="Disordered" evidence="6">
    <location>
        <begin position="1552"/>
        <end position="1671"/>
    </location>
</feature>
<dbReference type="GO" id="GO:0000956">
    <property type="term" value="P:nuclear-transcribed mRNA catabolic process"/>
    <property type="evidence" value="ECO:0007669"/>
    <property type="project" value="TreeGrafter"/>
</dbReference>
<feature type="domain" description="SMODS and SLOG-associating 2TM effector" evidence="10">
    <location>
        <begin position="1747"/>
        <end position="1867"/>
    </location>
</feature>
<dbReference type="Pfam" id="PF18332">
    <property type="entry name" value="XRN1_D1"/>
    <property type="match status" value="1"/>
</dbReference>
<reference evidence="13 14" key="1">
    <citation type="journal article" date="2020" name="ISME J.">
        <title>Uncovering the hidden diversity of litter-decomposition mechanisms in mushroom-forming fungi.</title>
        <authorList>
            <person name="Floudas D."/>
            <person name="Bentzer J."/>
            <person name="Ahren D."/>
            <person name="Johansson T."/>
            <person name="Persson P."/>
            <person name="Tunlid A."/>
        </authorList>
    </citation>
    <scope>NUCLEOTIDE SEQUENCE [LARGE SCALE GENOMIC DNA]</scope>
    <source>
        <strain evidence="13 14">CBS 175.51</strain>
    </source>
</reference>
<dbReference type="Pfam" id="PF03159">
    <property type="entry name" value="XRN_N"/>
    <property type="match status" value="1"/>
</dbReference>
<dbReference type="InterPro" id="IPR004859">
    <property type="entry name" value="Xrn1_N"/>
</dbReference>
<feature type="region of interest" description="Disordered" evidence="6">
    <location>
        <begin position="459"/>
        <end position="502"/>
    </location>
</feature>
<keyword evidence="3" id="KW-0540">Nuclease</keyword>
<dbReference type="InterPro" id="IPR014722">
    <property type="entry name" value="Rib_uL2_dom2"/>
</dbReference>
<feature type="compositionally biased region" description="Basic and acidic residues" evidence="6">
    <location>
        <begin position="1653"/>
        <end position="1665"/>
    </location>
</feature>
<dbReference type="Pfam" id="PF17846">
    <property type="entry name" value="XRN_M"/>
    <property type="match status" value="2"/>
</dbReference>
<dbReference type="EMBL" id="JAACJK010000001">
    <property type="protein sequence ID" value="KAF5342556.1"/>
    <property type="molecule type" value="Genomic_DNA"/>
</dbReference>
<feature type="region of interest" description="Disordered" evidence="6">
    <location>
        <begin position="1288"/>
        <end position="1393"/>
    </location>
</feature>